<dbReference type="NCBIfam" id="TIGR00326">
    <property type="entry name" value="eubact_ribD"/>
    <property type="match status" value="1"/>
</dbReference>
<evidence type="ECO:0000256" key="4">
    <source>
        <dbReference type="ARBA" id="ARBA00022723"/>
    </source>
</evidence>
<evidence type="ECO:0000256" key="5">
    <source>
        <dbReference type="ARBA" id="ARBA00022801"/>
    </source>
</evidence>
<dbReference type="AlphaFoldDB" id="A0A1D1YQ86"/>
<dbReference type="InterPro" id="IPR016193">
    <property type="entry name" value="Cytidine_deaminase-like"/>
</dbReference>
<dbReference type="GO" id="GO:0009231">
    <property type="term" value="P:riboflavin biosynthetic process"/>
    <property type="evidence" value="ECO:0007669"/>
    <property type="project" value="UniProtKB-UniPathway"/>
</dbReference>
<dbReference type="PANTHER" id="PTHR11079:SF162">
    <property type="entry name" value="RIBOFLAVIN BIOSYNTHESIS PROTEIN PYRD, CHLOROPLASTIC"/>
    <property type="match status" value="1"/>
</dbReference>
<feature type="non-terminal residue" evidence="10">
    <location>
        <position position="1"/>
    </location>
</feature>
<sequence>GERRFLQLPSPQAIPRGEMQLHTALQPSNLAAATAAPLALLPRRFLLMEGKPSCQNGRCGLLAGAVVRAPTPSSSRALSRGVRCESVPVPATAPSEVRDDAFYMRRCVELAGRAVGRTSPNPMVGCVIVKGGEVLGEGFHPKAGQPHAEVFALRSAGDLAENATAYVSLEPCNHYGRTPPCTEALIHAKVKHVVVGMLDPNPIVASKGVERLRESGIDVIVGVEEALCRKLNESYIHRMLTGRPFVTLRYTLAIDGGIVNHMGKGARELGGYYSVLLQEYDGVVISGHSLIQNSALPASQEMGANQPVIIIIARRSNTPLCLPALAMKDSIRAIIFVEKDTVFDTETDKNLNKLGIERVILDKIRLTPIVEYCTHRGLCSLLLDLTDNLVDFSGIFEEAMEEELLQKVITEICPEWTDKSTASSILETGAKSLKLRDLQSGVSKGSIVVEGYIAQSTWKESG</sequence>
<evidence type="ECO:0000313" key="10">
    <source>
        <dbReference type="EMBL" id="JAT56797.1"/>
    </source>
</evidence>
<evidence type="ECO:0000256" key="7">
    <source>
        <dbReference type="ARBA" id="ARBA00058389"/>
    </source>
</evidence>
<comment type="cofactor">
    <cofactor evidence="1">
        <name>Zn(2+)</name>
        <dbReference type="ChEBI" id="CHEBI:29105"/>
    </cofactor>
</comment>
<dbReference type="InterPro" id="IPR004794">
    <property type="entry name" value="Eubact_RibD"/>
</dbReference>
<dbReference type="GO" id="GO:0008835">
    <property type="term" value="F:diaminohydroxyphosphoribosylaminopyrimidine deaminase activity"/>
    <property type="evidence" value="ECO:0007669"/>
    <property type="project" value="UniProtKB-EC"/>
</dbReference>
<organism evidence="10">
    <name type="scientific">Anthurium amnicola</name>
    <dbReference type="NCBI Taxonomy" id="1678845"/>
    <lineage>
        <taxon>Eukaryota</taxon>
        <taxon>Viridiplantae</taxon>
        <taxon>Streptophyta</taxon>
        <taxon>Embryophyta</taxon>
        <taxon>Tracheophyta</taxon>
        <taxon>Spermatophyta</taxon>
        <taxon>Magnoliopsida</taxon>
        <taxon>Liliopsida</taxon>
        <taxon>Araceae</taxon>
        <taxon>Pothoideae</taxon>
        <taxon>Potheae</taxon>
        <taxon>Anthurium</taxon>
    </lineage>
</organism>
<dbReference type="PANTHER" id="PTHR11079">
    <property type="entry name" value="CYTOSINE DEAMINASE FAMILY MEMBER"/>
    <property type="match status" value="1"/>
</dbReference>
<evidence type="ECO:0000259" key="9">
    <source>
        <dbReference type="PROSITE" id="PS51747"/>
    </source>
</evidence>
<comment type="function">
    <text evidence="7">Monofunctional pyrimidine deaminase involved in the riboflavin biosynthesis pathway. Also has a reductase domain that lacks catalytically essential substrate-binding residues.</text>
</comment>
<dbReference type="Gene3D" id="3.40.430.10">
    <property type="entry name" value="Dihydrofolate Reductase, subunit A"/>
    <property type="match status" value="1"/>
</dbReference>
<dbReference type="PROSITE" id="PS00903">
    <property type="entry name" value="CYT_DCMP_DEAMINASES_1"/>
    <property type="match status" value="1"/>
</dbReference>
<dbReference type="InterPro" id="IPR016192">
    <property type="entry name" value="APOBEC/CMP_deaminase_Zn-bd"/>
</dbReference>
<gene>
    <name evidence="10" type="primary">ribD_12</name>
    <name evidence="10" type="ORF">g.40933</name>
</gene>
<name>A0A1D1YQ86_9ARAE</name>
<dbReference type="SUPFAM" id="SSF53597">
    <property type="entry name" value="Dihydrofolate reductase-like"/>
    <property type="match status" value="1"/>
</dbReference>
<keyword evidence="5" id="KW-0378">Hydrolase</keyword>
<dbReference type="PROSITE" id="PS51747">
    <property type="entry name" value="CYT_DCMP_DEAMINASES_2"/>
    <property type="match status" value="1"/>
</dbReference>
<dbReference type="SUPFAM" id="SSF53927">
    <property type="entry name" value="Cytidine deaminase-like"/>
    <property type="match status" value="1"/>
</dbReference>
<dbReference type="UniPathway" id="UPA00275">
    <property type="reaction ID" value="UER00401"/>
</dbReference>
<dbReference type="FunFam" id="3.40.140.10:FF:000025">
    <property type="entry name" value="Riboflavin biosynthesis protein RibD"/>
    <property type="match status" value="1"/>
</dbReference>
<keyword evidence="6" id="KW-0862">Zinc</keyword>
<comment type="pathway">
    <text evidence="2">Cofactor biosynthesis; riboflavin biosynthesis; 5-amino-6-(D-ribitylamino)uracil from GTP: step 2/4.</text>
</comment>
<evidence type="ECO:0000256" key="8">
    <source>
        <dbReference type="ARBA" id="ARBA00070721"/>
    </source>
</evidence>
<feature type="domain" description="CMP/dCMP-type deaminase" evidence="9">
    <location>
        <begin position="98"/>
        <end position="220"/>
    </location>
</feature>
<evidence type="ECO:0000256" key="6">
    <source>
        <dbReference type="ARBA" id="ARBA00022833"/>
    </source>
</evidence>
<reference evidence="10" key="1">
    <citation type="submission" date="2015-07" db="EMBL/GenBank/DDBJ databases">
        <title>Transcriptome Assembly of Anthurium amnicola.</title>
        <authorList>
            <person name="Suzuki J."/>
        </authorList>
    </citation>
    <scope>NUCLEOTIDE SEQUENCE</scope>
</reference>
<dbReference type="CDD" id="cd01284">
    <property type="entry name" value="Riboflavin_deaminase-reductase"/>
    <property type="match status" value="1"/>
</dbReference>
<evidence type="ECO:0000256" key="2">
    <source>
        <dbReference type="ARBA" id="ARBA00004882"/>
    </source>
</evidence>
<protein>
    <recommendedName>
        <fullName evidence="8">Riboflavin biosynthesis protein PYRD, chloroplastic</fullName>
        <ecNumber evidence="3">3.5.4.26</ecNumber>
    </recommendedName>
</protein>
<dbReference type="InterPro" id="IPR024072">
    <property type="entry name" value="DHFR-like_dom_sf"/>
</dbReference>
<dbReference type="EC" id="3.5.4.26" evidence="3"/>
<dbReference type="Pfam" id="PF00383">
    <property type="entry name" value="dCMP_cyt_deam_1"/>
    <property type="match status" value="1"/>
</dbReference>
<dbReference type="EMBL" id="GDJX01011139">
    <property type="protein sequence ID" value="JAT56797.1"/>
    <property type="molecule type" value="Transcribed_RNA"/>
</dbReference>
<accession>A0A1D1YQ86</accession>
<dbReference type="GO" id="GO:0008270">
    <property type="term" value="F:zinc ion binding"/>
    <property type="evidence" value="ECO:0007669"/>
    <property type="project" value="InterPro"/>
</dbReference>
<evidence type="ECO:0000256" key="1">
    <source>
        <dbReference type="ARBA" id="ARBA00001947"/>
    </source>
</evidence>
<dbReference type="InterPro" id="IPR002125">
    <property type="entry name" value="CMP_dCMP_dom"/>
</dbReference>
<keyword evidence="4" id="KW-0479">Metal-binding</keyword>
<dbReference type="Gene3D" id="3.40.140.10">
    <property type="entry name" value="Cytidine Deaminase, domain 2"/>
    <property type="match status" value="1"/>
</dbReference>
<evidence type="ECO:0000256" key="3">
    <source>
        <dbReference type="ARBA" id="ARBA00012766"/>
    </source>
</evidence>
<proteinExistence type="predicted"/>